<feature type="compositionally biased region" description="Polar residues" evidence="1">
    <location>
        <begin position="26"/>
        <end position="37"/>
    </location>
</feature>
<dbReference type="Proteomes" id="UP000283090">
    <property type="component" value="Unassembled WGS sequence"/>
</dbReference>
<reference evidence="3 4" key="1">
    <citation type="submission" date="2019-01" db="EMBL/GenBank/DDBJ databases">
        <title>Intercellular communication is required for trap formation in the nematode-trapping fungus Duddingtonia flagrans.</title>
        <authorList>
            <person name="Youssar L."/>
            <person name="Wernet V."/>
            <person name="Hensel N."/>
            <person name="Hildebrandt H.-G."/>
            <person name="Fischer R."/>
        </authorList>
    </citation>
    <scope>NUCLEOTIDE SEQUENCE [LARGE SCALE GENOMIC DNA]</scope>
    <source>
        <strain evidence="3 4">CBS H-5679</strain>
    </source>
</reference>
<feature type="region of interest" description="Disordered" evidence="1">
    <location>
        <begin position="248"/>
        <end position="314"/>
    </location>
</feature>
<feature type="transmembrane region" description="Helical" evidence="2">
    <location>
        <begin position="705"/>
        <end position="725"/>
    </location>
</feature>
<evidence type="ECO:0000313" key="3">
    <source>
        <dbReference type="EMBL" id="RVD88153.1"/>
    </source>
</evidence>
<feature type="compositionally biased region" description="Basic and acidic residues" evidence="1">
    <location>
        <begin position="84"/>
        <end position="96"/>
    </location>
</feature>
<proteinExistence type="predicted"/>
<organism evidence="3 4">
    <name type="scientific">Arthrobotrys flagrans</name>
    <name type="common">Nematode-trapping fungus</name>
    <name type="synonym">Trichothecium flagrans</name>
    <dbReference type="NCBI Taxonomy" id="97331"/>
    <lineage>
        <taxon>Eukaryota</taxon>
        <taxon>Fungi</taxon>
        <taxon>Dikarya</taxon>
        <taxon>Ascomycota</taxon>
        <taxon>Pezizomycotina</taxon>
        <taxon>Orbiliomycetes</taxon>
        <taxon>Orbiliales</taxon>
        <taxon>Orbiliaceae</taxon>
        <taxon>Arthrobotrys</taxon>
    </lineage>
</organism>
<dbReference type="VEuPathDB" id="FungiDB:DFL_002348"/>
<feature type="compositionally biased region" description="Low complexity" evidence="1">
    <location>
        <begin position="255"/>
        <end position="286"/>
    </location>
</feature>
<feature type="transmembrane region" description="Helical" evidence="2">
    <location>
        <begin position="610"/>
        <end position="633"/>
    </location>
</feature>
<name>A0A437AA74_ARTFL</name>
<feature type="compositionally biased region" description="Polar residues" evidence="1">
    <location>
        <begin position="99"/>
        <end position="110"/>
    </location>
</feature>
<accession>A0A437AA74</accession>
<evidence type="ECO:0000256" key="2">
    <source>
        <dbReference type="SAM" id="Phobius"/>
    </source>
</evidence>
<dbReference type="OrthoDB" id="4153178at2759"/>
<keyword evidence="2" id="KW-0812">Transmembrane</keyword>
<sequence length="765" mass="83524">MATERRRALHQRSNSQINAGVKQTEDVSSSLASSQALFHNLPAKGSQHSRTGSLETVLNPHTRYNDENEGVPSRGTSVRSKRTSKTDRSSSPEKRGSKLTIQVVGSTSRTENVKSSDIRVPSGPPPYTGPPQDTSTIRFVRRSNSTATAAKVTAKPSASTLSSNNSESADHDLSSFFPLPTSEHTPSPDYTAGSSIKQIKAQTSISTLSTEPKTSLEIHNFIVANFPPPPPIPETPRGLRSTIRLVPHSPLAGTPVSGRSRSRSNPRSVSTGTRSRSSTTNSAGSRPRSRSNEFQRLRRGSFTQVTRVSSKHSTNSYISSISAIGLPPTRPLPTPPERSVGPIFQEVAEPLPSPTSLPKLPKPILKKARTVQEIEDSSPDVTPPIDAEQFPEIQPALSWILETETTAPAPLKINKPKRARMQAVQDDGVSRAIHSSNGRKASNPLARLVWGYNTSSTSISEAGSNFGTPGPSVNVKNTKGFSPQILQTEGLQSQRATVFSPVDSPVDLNRQSSKASSYNPQTVPEWARVYYGRGTLLPHHREESIDDDLAITPVVQRPRPARIQRIATHASNAGSLWMGTFNPEGRDLQDQFNQPHLEAYPINRSERFNIHLVLALVGFVFPIAWFVGAFYPLPAQKRRERRERQEIRRAVQGAVIPPSQSNHVRGPSITHYEESVDTESLPSFTTYEEGRRWDNARWWRNINRVMSVIGILVLGAIIALLVVGLKGRGGDTTATAVKYTSVTLVIISGIGPPPGFLIYGISLHL</sequence>
<evidence type="ECO:0000256" key="1">
    <source>
        <dbReference type="SAM" id="MobiDB-lite"/>
    </source>
</evidence>
<comment type="caution">
    <text evidence="3">The sequence shown here is derived from an EMBL/GenBank/DDBJ whole genome shotgun (WGS) entry which is preliminary data.</text>
</comment>
<feature type="compositionally biased region" description="Low complexity" evidence="1">
    <location>
        <begin position="157"/>
        <end position="167"/>
    </location>
</feature>
<keyword evidence="4" id="KW-1185">Reference proteome</keyword>
<dbReference type="EMBL" id="SAEB01000003">
    <property type="protein sequence ID" value="RVD88153.1"/>
    <property type="molecule type" value="Genomic_DNA"/>
</dbReference>
<dbReference type="RefSeq" id="XP_067493697.1">
    <property type="nucleotide sequence ID" value="XM_067631120.1"/>
</dbReference>
<keyword evidence="2" id="KW-0472">Membrane</keyword>
<keyword evidence="2" id="KW-1133">Transmembrane helix</keyword>
<feature type="region of interest" description="Disordered" evidence="1">
    <location>
        <begin position="1"/>
        <end position="135"/>
    </location>
</feature>
<dbReference type="AlphaFoldDB" id="A0A437AA74"/>
<protein>
    <recommendedName>
        <fullName evidence="5">Serine-rich protein</fullName>
    </recommendedName>
</protein>
<feature type="compositionally biased region" description="Polar residues" evidence="1">
    <location>
        <begin position="301"/>
        <end position="314"/>
    </location>
</feature>
<feature type="transmembrane region" description="Helical" evidence="2">
    <location>
        <begin position="737"/>
        <end position="761"/>
    </location>
</feature>
<dbReference type="GeneID" id="93584659"/>
<feature type="region of interest" description="Disordered" evidence="1">
    <location>
        <begin position="147"/>
        <end position="196"/>
    </location>
</feature>
<feature type="compositionally biased region" description="Polar residues" evidence="1">
    <location>
        <begin position="46"/>
        <end position="56"/>
    </location>
</feature>
<evidence type="ECO:0000313" key="4">
    <source>
        <dbReference type="Proteomes" id="UP000283090"/>
    </source>
</evidence>
<evidence type="ECO:0008006" key="5">
    <source>
        <dbReference type="Google" id="ProtNLM"/>
    </source>
</evidence>
<gene>
    <name evidence="3" type="ORF">DFL_002348</name>
</gene>